<feature type="transmembrane region" description="Helical" evidence="1">
    <location>
        <begin position="65"/>
        <end position="84"/>
    </location>
</feature>
<keyword evidence="3" id="KW-1185">Reference proteome</keyword>
<feature type="transmembrane region" description="Helical" evidence="1">
    <location>
        <begin position="115"/>
        <end position="134"/>
    </location>
</feature>
<evidence type="ECO:0000313" key="2">
    <source>
        <dbReference type="EMBL" id="SDL21383.1"/>
    </source>
</evidence>
<name>A0A1G9I982_9BACL</name>
<feature type="transmembrane region" description="Helical" evidence="1">
    <location>
        <begin position="90"/>
        <end position="108"/>
    </location>
</feature>
<keyword evidence="1" id="KW-1133">Transmembrane helix</keyword>
<dbReference type="Pfam" id="PF14256">
    <property type="entry name" value="YwiC"/>
    <property type="match status" value="1"/>
</dbReference>
<dbReference type="AlphaFoldDB" id="A0A1G9I982"/>
<accession>A0A1G9I982</accession>
<feature type="transmembrane region" description="Helical" evidence="1">
    <location>
        <begin position="183"/>
        <end position="205"/>
    </location>
</feature>
<organism evidence="2 3">
    <name type="scientific">Lacicoccus qingdaonensis</name>
    <dbReference type="NCBI Taxonomy" id="576118"/>
    <lineage>
        <taxon>Bacteria</taxon>
        <taxon>Bacillati</taxon>
        <taxon>Bacillota</taxon>
        <taxon>Bacilli</taxon>
        <taxon>Bacillales</taxon>
        <taxon>Salinicoccaceae</taxon>
        <taxon>Lacicoccus</taxon>
    </lineage>
</organism>
<reference evidence="3" key="1">
    <citation type="submission" date="2016-10" db="EMBL/GenBank/DDBJ databases">
        <authorList>
            <person name="Varghese N."/>
            <person name="Submissions S."/>
        </authorList>
    </citation>
    <scope>NUCLEOTIDE SEQUENCE [LARGE SCALE GENOMIC DNA]</scope>
    <source>
        <strain evidence="3">CGMCC 1.8895</strain>
    </source>
</reference>
<feature type="transmembrane region" description="Helical" evidence="1">
    <location>
        <begin position="34"/>
        <end position="53"/>
    </location>
</feature>
<feature type="transmembrane region" description="Helical" evidence="1">
    <location>
        <begin position="225"/>
        <end position="242"/>
    </location>
</feature>
<protein>
    <submittedName>
        <fullName evidence="2">YwiC-like protein</fullName>
    </submittedName>
</protein>
<dbReference type="OrthoDB" id="2380563at2"/>
<gene>
    <name evidence="2" type="ORF">SAMN05216216_1316</name>
</gene>
<feature type="transmembrane region" description="Helical" evidence="1">
    <location>
        <begin position="140"/>
        <end position="162"/>
    </location>
</feature>
<feature type="transmembrane region" description="Helical" evidence="1">
    <location>
        <begin position="12"/>
        <end position="28"/>
    </location>
</feature>
<evidence type="ECO:0000256" key="1">
    <source>
        <dbReference type="SAM" id="Phobius"/>
    </source>
</evidence>
<dbReference type="STRING" id="576118.SAMN05216216_1316"/>
<dbReference type="RefSeq" id="WP_092987830.1">
    <property type="nucleotide sequence ID" value="NZ_FNFY01000031.1"/>
</dbReference>
<dbReference type="Proteomes" id="UP000199008">
    <property type="component" value="Unassembled WGS sequence"/>
</dbReference>
<proteinExistence type="predicted"/>
<dbReference type="InterPro" id="IPR025576">
    <property type="entry name" value="YwiC"/>
</dbReference>
<keyword evidence="1" id="KW-0812">Transmembrane</keyword>
<keyword evidence="1" id="KW-0472">Membrane</keyword>
<evidence type="ECO:0000313" key="3">
    <source>
        <dbReference type="Proteomes" id="UP000199008"/>
    </source>
</evidence>
<sequence>MKFKKQNQHGAWAMMFMPLILGIAAGGFHPSQILYGIGWMLMFFAADHVLMFIKRMKRKKEYGYLKAAGMFGAIAVLLFIYPLFVEYRIIYFFLAMMPLGAITSYFSMIRDERNIINDIVAILIFSIAGGGIAYLNTHEWTLGITVVILVSLFYFVGSALVVKTIVRERKNIRYRNASYIYHAVLFLGMLLWHYTLGIAFLIGIIRAVGVYDRGWTPKKLGIMEIFHVLWISGWVIIYLNIII</sequence>
<dbReference type="EMBL" id="FNFY01000031">
    <property type="protein sequence ID" value="SDL21383.1"/>
    <property type="molecule type" value="Genomic_DNA"/>
</dbReference>